<dbReference type="GO" id="GO:0015074">
    <property type="term" value="P:DNA integration"/>
    <property type="evidence" value="ECO:0007669"/>
    <property type="project" value="InterPro"/>
</dbReference>
<dbReference type="PANTHER" id="PTHR37984:SF5">
    <property type="entry name" value="PROTEIN NYNRIN-LIKE"/>
    <property type="match status" value="1"/>
</dbReference>
<dbReference type="PROSITE" id="PS50994">
    <property type="entry name" value="INTEGRASE"/>
    <property type="match status" value="1"/>
</dbReference>
<protein>
    <submittedName>
        <fullName evidence="2">Gag-Pol polyprotein</fullName>
    </submittedName>
</protein>
<gene>
    <name evidence="2" type="primary">gag-pol_4</name>
    <name evidence="2" type="ORF">NGRA_1707</name>
</gene>
<dbReference type="GO" id="GO:0005634">
    <property type="term" value="C:nucleus"/>
    <property type="evidence" value="ECO:0007669"/>
    <property type="project" value="UniProtKB-ARBA"/>
</dbReference>
<dbReference type="SUPFAM" id="SSF53098">
    <property type="entry name" value="Ribonuclease H-like"/>
    <property type="match status" value="1"/>
</dbReference>
<proteinExistence type="predicted"/>
<name>A0A9P6KZB8_9MICR</name>
<dbReference type="InterPro" id="IPR050951">
    <property type="entry name" value="Retrovirus_Pol_polyprotein"/>
</dbReference>
<dbReference type="Gene3D" id="3.30.420.10">
    <property type="entry name" value="Ribonuclease H-like superfamily/Ribonuclease H"/>
    <property type="match status" value="1"/>
</dbReference>
<accession>A0A9P6KZB8</accession>
<comment type="caution">
    <text evidence="2">The sequence shown here is derived from an EMBL/GenBank/DDBJ whole genome shotgun (WGS) entry which is preliminary data.</text>
</comment>
<sequence length="208" mass="24461">MAKVFKKKTSENILKFLELVHRKLNIKMLITDGAKENTGDLIGSWVDKNKINHHITSAYHHCSNGRIERFNRTLGEGIKKQDKELRFSEKVEKVIACYNDTISNPIGVKPTDALLPEAWDQIKRAHFENRIEKYKKLFNTQVYRKLALNDLVLVEDPIHRQKGQSKFLEIGEVIGILNNYTYWIARKKKFTKMHITQLRKISKDDFYF</sequence>
<dbReference type="PANTHER" id="PTHR37984">
    <property type="entry name" value="PROTEIN CBG26694"/>
    <property type="match status" value="1"/>
</dbReference>
<evidence type="ECO:0000313" key="3">
    <source>
        <dbReference type="Proteomes" id="UP000740883"/>
    </source>
</evidence>
<dbReference type="EMBL" id="SBJO01000126">
    <property type="protein sequence ID" value="KAF9762866.1"/>
    <property type="molecule type" value="Genomic_DNA"/>
</dbReference>
<evidence type="ECO:0000313" key="2">
    <source>
        <dbReference type="EMBL" id="KAF9762866.1"/>
    </source>
</evidence>
<dbReference type="OrthoDB" id="5151897at2759"/>
<dbReference type="InterPro" id="IPR012337">
    <property type="entry name" value="RNaseH-like_sf"/>
</dbReference>
<dbReference type="GO" id="GO:0003676">
    <property type="term" value="F:nucleic acid binding"/>
    <property type="evidence" value="ECO:0007669"/>
    <property type="project" value="InterPro"/>
</dbReference>
<keyword evidence="3" id="KW-1185">Reference proteome</keyword>
<evidence type="ECO:0000259" key="1">
    <source>
        <dbReference type="PROSITE" id="PS50994"/>
    </source>
</evidence>
<feature type="domain" description="Integrase catalytic" evidence="1">
    <location>
        <begin position="1"/>
        <end position="124"/>
    </location>
</feature>
<dbReference type="InterPro" id="IPR036397">
    <property type="entry name" value="RNaseH_sf"/>
</dbReference>
<dbReference type="Proteomes" id="UP000740883">
    <property type="component" value="Unassembled WGS sequence"/>
</dbReference>
<reference evidence="2 3" key="1">
    <citation type="journal article" date="2020" name="Genome Biol. Evol.">
        <title>Comparative genomics of strictly vertically transmitted, feminizing microsporidia endosymbionts of amphipod crustaceans.</title>
        <authorList>
            <person name="Cormier A."/>
            <person name="Chebbi M.A."/>
            <person name="Giraud I."/>
            <person name="Wattier R."/>
            <person name="Teixeira M."/>
            <person name="Gilbert C."/>
            <person name="Rigaud T."/>
            <person name="Cordaux R."/>
        </authorList>
    </citation>
    <scope>NUCLEOTIDE SEQUENCE [LARGE SCALE GENOMIC DNA]</scope>
    <source>
        <strain evidence="2 3">Ou3-Ou53</strain>
    </source>
</reference>
<organism evidence="2 3">
    <name type="scientific">Nosema granulosis</name>
    <dbReference type="NCBI Taxonomy" id="83296"/>
    <lineage>
        <taxon>Eukaryota</taxon>
        <taxon>Fungi</taxon>
        <taxon>Fungi incertae sedis</taxon>
        <taxon>Microsporidia</taxon>
        <taxon>Nosematidae</taxon>
        <taxon>Nosema</taxon>
    </lineage>
</organism>
<dbReference type="InterPro" id="IPR001584">
    <property type="entry name" value="Integrase_cat-core"/>
</dbReference>
<dbReference type="AlphaFoldDB" id="A0A9P6KZB8"/>